<organism evidence="1 2">
    <name type="scientific">Brassica cretica</name>
    <name type="common">Mustard</name>
    <dbReference type="NCBI Taxonomy" id="69181"/>
    <lineage>
        <taxon>Eukaryota</taxon>
        <taxon>Viridiplantae</taxon>
        <taxon>Streptophyta</taxon>
        <taxon>Embryophyta</taxon>
        <taxon>Tracheophyta</taxon>
        <taxon>Spermatophyta</taxon>
        <taxon>Magnoliopsida</taxon>
        <taxon>eudicotyledons</taxon>
        <taxon>Gunneridae</taxon>
        <taxon>Pentapetalae</taxon>
        <taxon>rosids</taxon>
        <taxon>malvids</taxon>
        <taxon>Brassicales</taxon>
        <taxon>Brassicaceae</taxon>
        <taxon>Brassiceae</taxon>
        <taxon>Brassica</taxon>
    </lineage>
</organism>
<sequence length="316" mass="35947">MSRMKNVKMPSVREFLCRIFGLGSLYIIFLSRALVGWSKLNSSTQEEVLDSSFSGDEESDRVQTRSVSGSRLPGCYSCSYRRSVIFLWFLSFSTYSPNLEDFNGYPSAWRTPWICIIFYTLRVGVPCFSPGFLCWRRSGEPYNRNSSAIPLGDLSGEQGGLADVIRSPASVVFDEYHKVKAWRRRLSYTPPPRLARAALSAEGISSISSTSAEIMPNRDLLADAHQRLTSEALLLRGQVQDMMACRDLPIQQVRASARWELMKEWLQKRVDHWNLEEEYQHHLFLSGGFNHRSEDLSQAATPRFVIGSRFSEGPSF</sequence>
<reference evidence="1" key="1">
    <citation type="submission" date="2019-12" db="EMBL/GenBank/DDBJ databases">
        <title>Genome sequencing and annotation of Brassica cretica.</title>
        <authorList>
            <person name="Studholme D.J."/>
            <person name="Sarris P."/>
        </authorList>
    </citation>
    <scope>NUCLEOTIDE SEQUENCE</scope>
    <source>
        <strain evidence="1">PFS-109/04</strain>
        <tissue evidence="1">Leaf</tissue>
    </source>
</reference>
<dbReference type="Proteomes" id="UP000712600">
    <property type="component" value="Unassembled WGS sequence"/>
</dbReference>
<accession>A0A8S9S899</accession>
<name>A0A8S9S899_BRACR</name>
<evidence type="ECO:0000313" key="1">
    <source>
        <dbReference type="EMBL" id="KAF3589805.1"/>
    </source>
</evidence>
<evidence type="ECO:0000313" key="2">
    <source>
        <dbReference type="Proteomes" id="UP000712600"/>
    </source>
</evidence>
<comment type="caution">
    <text evidence="1">The sequence shown here is derived from an EMBL/GenBank/DDBJ whole genome shotgun (WGS) entry which is preliminary data.</text>
</comment>
<protein>
    <submittedName>
        <fullName evidence="1">Uncharacterized protein</fullName>
    </submittedName>
</protein>
<gene>
    <name evidence="1" type="ORF">F2Q69_00028803</name>
</gene>
<proteinExistence type="predicted"/>
<dbReference type="EMBL" id="QGKX02000088">
    <property type="protein sequence ID" value="KAF3589805.1"/>
    <property type="molecule type" value="Genomic_DNA"/>
</dbReference>
<dbReference type="AlphaFoldDB" id="A0A8S9S899"/>